<evidence type="ECO:0000256" key="1">
    <source>
        <dbReference type="ARBA" id="ARBA00022729"/>
    </source>
</evidence>
<dbReference type="InParanoid" id="A0A6C2YM48"/>
<proteinExistence type="predicted"/>
<dbReference type="SUPFAM" id="SSF69318">
    <property type="entry name" value="Integrin alpha N-terminal domain"/>
    <property type="match status" value="2"/>
</dbReference>
<dbReference type="Pfam" id="PF13517">
    <property type="entry name" value="FG-GAP_3"/>
    <property type="match status" value="3"/>
</dbReference>
<organism evidence="2">
    <name type="scientific">Tuwongella immobilis</name>
    <dbReference type="NCBI Taxonomy" id="692036"/>
    <lineage>
        <taxon>Bacteria</taxon>
        <taxon>Pseudomonadati</taxon>
        <taxon>Planctomycetota</taxon>
        <taxon>Planctomycetia</taxon>
        <taxon>Gemmatales</taxon>
        <taxon>Gemmataceae</taxon>
        <taxon>Tuwongella</taxon>
    </lineage>
</organism>
<dbReference type="KEGG" id="tim:GMBLW1_12920"/>
<keyword evidence="3" id="KW-1185">Reference proteome</keyword>
<dbReference type="InterPro" id="IPR028994">
    <property type="entry name" value="Integrin_alpha_N"/>
</dbReference>
<keyword evidence="1" id="KW-0732">Signal</keyword>
<reference evidence="2" key="1">
    <citation type="submission" date="2019-04" db="EMBL/GenBank/DDBJ databases">
        <authorList>
            <consortium name="Science for Life Laboratories"/>
        </authorList>
    </citation>
    <scope>NUCLEOTIDE SEQUENCE</scope>
    <source>
        <strain evidence="2">MBLW1</strain>
    </source>
</reference>
<sequence length="833" mass="89706">MTNRRHWLSLGVLLLLPLSSWGYVEAPQSLGSVIAQSTHIMQLVVTSVDQQNNLIIYRKVEDLKGKHPTDVVKHAIGRGGLRPGEWQEIMNWAAVGKTAIFFHNGGASELFMGPSWYQAYPGGEWWNMSHAEPFLLRTYAGKPEKLAAAVKQILAGQEVVVPGMIDGDKEALHRRRAKIQRLKASLTRQDYNPKRDFVGWGGEDLTRVQGMPGFSYLAELGRVDAESQAVSTVDWNGDGKPEFCLVSSTRVALFKNDGESFVEVPLPGLIGGARAAIWADANGDGKLDLLLATPNGLRLYGNRGDRFVDDSAALPAIPGQTVTAAAWLDADADGKPDLLVGTPFHGLFLLRNEFPDRPQAAPADPKWSDWYTIGPFPSSGPGDIDKVFPPEQGIQLDATTEGKNGKAIAWTKADYPDGAVHSLARYSGNENENAIVYLYREIDVTAPTEIPLSLGSDDGLAVWCNGKRILREETSRAAAADQNRVTLALKPGKNYLLLKVVQGNGEWAFYCQPGMPKSSLGGWFTDVSRAWGLADSGIGANLRPDSISVADFDSDGRTDFLVGGDQWLLARNSGTRFEAVAEPGLGKPSGKFGATLADVDGDGAVDLLIPTGTGLRIVRNRGAGQFEPWNLAGITDQNFGNVVSVACGDVNNDGLPDLVVGCLRGTNRFLENLGGGRFADRSAAIGLNRRITNARAVALVDVNSDGRLDVVFVNEGQESMLLLGNSELPSPKTPVQIRIPVQLGVIGCRLQVRDATNQMRGSHMIPGGDGRGGQSLAGLRVALEPGEYSFQWRTTQGVQSSIAIRVGNQPQTVSLTETVTRESTDRPTEGAKP</sequence>
<evidence type="ECO:0000313" key="3">
    <source>
        <dbReference type="Proteomes" id="UP000464378"/>
    </source>
</evidence>
<evidence type="ECO:0008006" key="4">
    <source>
        <dbReference type="Google" id="ProtNLM"/>
    </source>
</evidence>
<dbReference type="InterPro" id="IPR013517">
    <property type="entry name" value="FG-GAP"/>
</dbReference>
<gene>
    <name evidence="2" type="ORF">GMBLW1_12920</name>
</gene>
<dbReference type="PANTHER" id="PTHR44103:SF1">
    <property type="entry name" value="PROPROTEIN CONVERTASE P"/>
    <property type="match status" value="1"/>
</dbReference>
<name>A0A6C2YM48_9BACT</name>
<dbReference type="EMBL" id="LR593887">
    <property type="protein sequence ID" value="VTS02093.1"/>
    <property type="molecule type" value="Genomic_DNA"/>
</dbReference>
<evidence type="ECO:0000313" key="2">
    <source>
        <dbReference type="EMBL" id="VIP02668.1"/>
    </source>
</evidence>
<dbReference type="RefSeq" id="WP_162657818.1">
    <property type="nucleotide sequence ID" value="NZ_LR593887.1"/>
</dbReference>
<protein>
    <recommendedName>
        <fullName evidence="4">VCBS repeat-containing protein</fullName>
    </recommendedName>
</protein>
<dbReference type="PANTHER" id="PTHR44103">
    <property type="entry name" value="PROPROTEIN CONVERTASE P"/>
    <property type="match status" value="1"/>
</dbReference>
<dbReference type="Proteomes" id="UP000464378">
    <property type="component" value="Chromosome"/>
</dbReference>
<dbReference type="AlphaFoldDB" id="A0A6C2YM48"/>
<accession>A0A6C2YM48</accession>
<dbReference type="Gene3D" id="2.130.10.130">
    <property type="entry name" value="Integrin alpha, N-terminal"/>
    <property type="match status" value="2"/>
</dbReference>
<dbReference type="EMBL" id="LR586016">
    <property type="protein sequence ID" value="VIP02668.1"/>
    <property type="molecule type" value="Genomic_DNA"/>
</dbReference>